<organism evidence="2 3">
    <name type="scientific">Gloeophyllum trabeum (strain ATCC 11539 / FP-39264 / Madison 617)</name>
    <name type="common">Brown rot fungus</name>
    <dbReference type="NCBI Taxonomy" id="670483"/>
    <lineage>
        <taxon>Eukaryota</taxon>
        <taxon>Fungi</taxon>
        <taxon>Dikarya</taxon>
        <taxon>Basidiomycota</taxon>
        <taxon>Agaricomycotina</taxon>
        <taxon>Agaricomycetes</taxon>
        <taxon>Gloeophyllales</taxon>
        <taxon>Gloeophyllaceae</taxon>
        <taxon>Gloeophyllum</taxon>
    </lineage>
</organism>
<accession>S7Q2P1</accession>
<dbReference type="EMBL" id="KB469305">
    <property type="protein sequence ID" value="EPQ53822.1"/>
    <property type="molecule type" value="Genomic_DNA"/>
</dbReference>
<reference evidence="2 3" key="1">
    <citation type="journal article" date="2012" name="Science">
        <title>The Paleozoic origin of enzymatic lignin decomposition reconstructed from 31 fungal genomes.</title>
        <authorList>
            <person name="Floudas D."/>
            <person name="Binder M."/>
            <person name="Riley R."/>
            <person name="Barry K."/>
            <person name="Blanchette R.A."/>
            <person name="Henrissat B."/>
            <person name="Martinez A.T."/>
            <person name="Otillar R."/>
            <person name="Spatafora J.W."/>
            <person name="Yadav J.S."/>
            <person name="Aerts A."/>
            <person name="Benoit I."/>
            <person name="Boyd A."/>
            <person name="Carlson A."/>
            <person name="Copeland A."/>
            <person name="Coutinho P.M."/>
            <person name="de Vries R.P."/>
            <person name="Ferreira P."/>
            <person name="Findley K."/>
            <person name="Foster B."/>
            <person name="Gaskell J."/>
            <person name="Glotzer D."/>
            <person name="Gorecki P."/>
            <person name="Heitman J."/>
            <person name="Hesse C."/>
            <person name="Hori C."/>
            <person name="Igarashi K."/>
            <person name="Jurgens J.A."/>
            <person name="Kallen N."/>
            <person name="Kersten P."/>
            <person name="Kohler A."/>
            <person name="Kuees U."/>
            <person name="Kumar T.K.A."/>
            <person name="Kuo A."/>
            <person name="LaButti K."/>
            <person name="Larrondo L.F."/>
            <person name="Lindquist E."/>
            <person name="Ling A."/>
            <person name="Lombard V."/>
            <person name="Lucas S."/>
            <person name="Lundell T."/>
            <person name="Martin R."/>
            <person name="McLaughlin D.J."/>
            <person name="Morgenstern I."/>
            <person name="Morin E."/>
            <person name="Murat C."/>
            <person name="Nagy L.G."/>
            <person name="Nolan M."/>
            <person name="Ohm R.A."/>
            <person name="Patyshakuliyeva A."/>
            <person name="Rokas A."/>
            <person name="Ruiz-Duenas F.J."/>
            <person name="Sabat G."/>
            <person name="Salamov A."/>
            <person name="Samejima M."/>
            <person name="Schmutz J."/>
            <person name="Slot J.C."/>
            <person name="St John F."/>
            <person name="Stenlid J."/>
            <person name="Sun H."/>
            <person name="Sun S."/>
            <person name="Syed K."/>
            <person name="Tsang A."/>
            <person name="Wiebenga A."/>
            <person name="Young D."/>
            <person name="Pisabarro A."/>
            <person name="Eastwood D.C."/>
            <person name="Martin F."/>
            <person name="Cullen D."/>
            <person name="Grigoriev I.V."/>
            <person name="Hibbett D.S."/>
        </authorList>
    </citation>
    <scope>NUCLEOTIDE SEQUENCE [LARGE SCALE GENOMIC DNA]</scope>
    <source>
        <strain evidence="2 3">ATCC 11539</strain>
    </source>
</reference>
<dbReference type="HOGENOM" id="CLU_033082_3_2_1"/>
<dbReference type="PROSITE" id="PS50097">
    <property type="entry name" value="BTB"/>
    <property type="match status" value="1"/>
</dbReference>
<feature type="non-terminal residue" evidence="2">
    <location>
        <position position="1"/>
    </location>
</feature>
<dbReference type="InterPro" id="IPR011333">
    <property type="entry name" value="SKP1/BTB/POZ_sf"/>
</dbReference>
<proteinExistence type="predicted"/>
<evidence type="ECO:0000259" key="1">
    <source>
        <dbReference type="PROSITE" id="PS50097"/>
    </source>
</evidence>
<dbReference type="Gene3D" id="3.30.710.10">
    <property type="entry name" value="Potassium Channel Kv1.1, Chain A"/>
    <property type="match status" value="1"/>
</dbReference>
<dbReference type="AlphaFoldDB" id="S7Q2P1"/>
<keyword evidence="3" id="KW-1185">Reference proteome</keyword>
<evidence type="ECO:0000313" key="3">
    <source>
        <dbReference type="Proteomes" id="UP000030669"/>
    </source>
</evidence>
<evidence type="ECO:0000313" key="2">
    <source>
        <dbReference type="EMBL" id="EPQ53822.1"/>
    </source>
</evidence>
<dbReference type="OrthoDB" id="3217871at2759"/>
<dbReference type="RefSeq" id="XP_007867746.1">
    <property type="nucleotide sequence ID" value="XM_007869555.1"/>
</dbReference>
<dbReference type="SMART" id="SM00225">
    <property type="entry name" value="BTB"/>
    <property type="match status" value="1"/>
</dbReference>
<dbReference type="InterPro" id="IPR000210">
    <property type="entry name" value="BTB/POZ_dom"/>
</dbReference>
<gene>
    <name evidence="2" type="ORF">GLOTRDRAFT_45447</name>
</gene>
<dbReference type="GeneID" id="19306342"/>
<dbReference type="STRING" id="670483.S7Q2P1"/>
<protein>
    <recommendedName>
        <fullName evidence="1">BTB domain-containing protein</fullName>
    </recommendedName>
</protein>
<dbReference type="Proteomes" id="UP000030669">
    <property type="component" value="Unassembled WGS sequence"/>
</dbReference>
<dbReference type="OMA" id="FAPTPRC"/>
<sequence>LWFDDGTVVLNAEGTLFRVYRGVLSRESSVFRDMFSIPQSGVDEIDGCPLVRVYDSAADMERFLKAFLEAVRDGFDAAVLSAIIRLSIKYDVPRLKRNAIKRLSSIYPASPDEWKNYEYDANASLRSQIGKAVFRIAHECDLRAFLPSALYFHSDVDDQGGLPTATQYSPDPNDLLRCYSGRQAIMDWWRRKAQEVAPRHPRCSTCGAPNWLDIVAGKGSLRPLISGETRWHDCLALDWEFTSRCPLCRGHRQQIVGEMKDTLRLELPAHFHLPAWDVLLKELNAHLEYKDQLSGPSGN</sequence>
<dbReference type="KEGG" id="gtr:GLOTRDRAFT_45447"/>
<feature type="domain" description="BTB" evidence="1">
    <location>
        <begin position="4"/>
        <end position="74"/>
    </location>
</feature>
<name>S7Q2P1_GLOTA</name>